<dbReference type="PANTHER" id="PTHR11264:SF0">
    <property type="entry name" value="URACIL-DNA GLYCOSYLASE"/>
    <property type="match status" value="1"/>
</dbReference>
<dbReference type="STRING" id="2880.D8LFW4"/>
<comment type="function">
    <text evidence="7 9">Excises uracil residues from the DNA which can arise as a result of misincorporation of dUMP residues by DNA polymerase or due to deamination of cytosine.</text>
</comment>
<dbReference type="InterPro" id="IPR018085">
    <property type="entry name" value="Ura-DNA_Glyclase_AS"/>
</dbReference>
<comment type="subcellular location">
    <subcellularLocation>
        <location evidence="7">Mitochondrion</location>
    </subcellularLocation>
    <subcellularLocation>
        <location evidence="7">Nucleus</location>
    </subcellularLocation>
</comment>
<evidence type="ECO:0000256" key="9">
    <source>
        <dbReference type="RuleBase" id="RU003780"/>
    </source>
</evidence>
<comment type="similarity">
    <text evidence="2 7 9">Belongs to the uracil-DNA glycosylase (UDG) superfamily. UNG family.</text>
</comment>
<protein>
    <recommendedName>
        <fullName evidence="3 7">Uracil-DNA glycosylase</fullName>
        <shortName evidence="7">UDG</shortName>
        <ecNumber evidence="3 7">3.2.2.27</ecNumber>
    </recommendedName>
</protein>
<reference evidence="12 13" key="1">
    <citation type="journal article" date="2010" name="Nature">
        <title>The Ectocarpus genome and the independent evolution of multicellularity in brown algae.</title>
        <authorList>
            <person name="Cock J.M."/>
            <person name="Sterck L."/>
            <person name="Rouze P."/>
            <person name="Scornet D."/>
            <person name="Allen A.E."/>
            <person name="Amoutzias G."/>
            <person name="Anthouard V."/>
            <person name="Artiguenave F."/>
            <person name="Aury J.M."/>
            <person name="Badger J.H."/>
            <person name="Beszteri B."/>
            <person name="Billiau K."/>
            <person name="Bonnet E."/>
            <person name="Bothwell J.H."/>
            <person name="Bowler C."/>
            <person name="Boyen C."/>
            <person name="Brownlee C."/>
            <person name="Carrano C.J."/>
            <person name="Charrier B."/>
            <person name="Cho G.Y."/>
            <person name="Coelho S.M."/>
            <person name="Collen J."/>
            <person name="Corre E."/>
            <person name="Da Silva C."/>
            <person name="Delage L."/>
            <person name="Delaroque N."/>
            <person name="Dittami S.M."/>
            <person name="Doulbeau S."/>
            <person name="Elias M."/>
            <person name="Farnham G."/>
            <person name="Gachon C.M."/>
            <person name="Gschloessl B."/>
            <person name="Heesch S."/>
            <person name="Jabbari K."/>
            <person name="Jubin C."/>
            <person name="Kawai H."/>
            <person name="Kimura K."/>
            <person name="Kloareg B."/>
            <person name="Kupper F.C."/>
            <person name="Lang D."/>
            <person name="Le Bail A."/>
            <person name="Leblanc C."/>
            <person name="Lerouge P."/>
            <person name="Lohr M."/>
            <person name="Lopez P.J."/>
            <person name="Martens C."/>
            <person name="Maumus F."/>
            <person name="Michel G."/>
            <person name="Miranda-Saavedra D."/>
            <person name="Morales J."/>
            <person name="Moreau H."/>
            <person name="Motomura T."/>
            <person name="Nagasato C."/>
            <person name="Napoli C.A."/>
            <person name="Nelson D.R."/>
            <person name="Nyvall-Collen P."/>
            <person name="Peters A.F."/>
            <person name="Pommier C."/>
            <person name="Potin P."/>
            <person name="Poulain J."/>
            <person name="Quesneville H."/>
            <person name="Read B."/>
            <person name="Rensing S.A."/>
            <person name="Ritter A."/>
            <person name="Rousvoal S."/>
            <person name="Samanta M."/>
            <person name="Samson G."/>
            <person name="Schroeder D.C."/>
            <person name="Segurens B."/>
            <person name="Strittmatter M."/>
            <person name="Tonon T."/>
            <person name="Tregear J.W."/>
            <person name="Valentin K."/>
            <person name="von Dassow P."/>
            <person name="Yamagishi T."/>
            <person name="Van de Peer Y."/>
            <person name="Wincker P."/>
        </authorList>
    </citation>
    <scope>NUCLEOTIDE SEQUENCE [LARGE SCALE GENOMIC DNA]</scope>
    <source>
        <strain evidence="13">Ec32 / CCAP1310/4</strain>
    </source>
</reference>
<dbReference type="InParanoid" id="D8LFW4"/>
<gene>
    <name evidence="12" type="ORF">Esi_0152_0030</name>
</gene>
<dbReference type="HAMAP" id="MF_00148">
    <property type="entry name" value="UDG"/>
    <property type="match status" value="1"/>
</dbReference>
<feature type="active site" description="Proton acceptor" evidence="7 8">
    <location>
        <position position="119"/>
    </location>
</feature>
<dbReference type="NCBIfam" id="TIGR00628">
    <property type="entry name" value="ung"/>
    <property type="match status" value="1"/>
</dbReference>
<dbReference type="eggNOG" id="KOG2994">
    <property type="taxonomic scope" value="Eukaryota"/>
</dbReference>
<organism evidence="12 13">
    <name type="scientific">Ectocarpus siliculosus</name>
    <name type="common">Brown alga</name>
    <name type="synonym">Conferva siliculosa</name>
    <dbReference type="NCBI Taxonomy" id="2880"/>
    <lineage>
        <taxon>Eukaryota</taxon>
        <taxon>Sar</taxon>
        <taxon>Stramenopiles</taxon>
        <taxon>Ochrophyta</taxon>
        <taxon>PX clade</taxon>
        <taxon>Phaeophyceae</taxon>
        <taxon>Ectocarpales</taxon>
        <taxon>Ectocarpaceae</taxon>
        <taxon>Ectocarpus</taxon>
    </lineage>
</organism>
<dbReference type="NCBIfam" id="NF003592">
    <property type="entry name" value="PRK05254.1-5"/>
    <property type="match status" value="1"/>
</dbReference>
<dbReference type="FunCoup" id="D8LFW4">
    <property type="interactions" value="120"/>
</dbReference>
<name>D8LFW4_ECTSI</name>
<dbReference type="EMBL" id="FN648082">
    <property type="protein sequence ID" value="CBN78863.1"/>
    <property type="molecule type" value="Genomic_DNA"/>
</dbReference>
<keyword evidence="4 7" id="KW-0227">DNA damage</keyword>
<dbReference type="Pfam" id="PF03167">
    <property type="entry name" value="UDG"/>
    <property type="match status" value="1"/>
</dbReference>
<keyword evidence="7" id="KW-0496">Mitochondrion</keyword>
<dbReference type="GO" id="GO:0005739">
    <property type="term" value="C:mitochondrion"/>
    <property type="evidence" value="ECO:0007669"/>
    <property type="project" value="UniProtKB-SubCell"/>
</dbReference>
<dbReference type="InterPro" id="IPR005122">
    <property type="entry name" value="Uracil-DNA_glycosylase-like"/>
</dbReference>
<dbReference type="PANTHER" id="PTHR11264">
    <property type="entry name" value="URACIL-DNA GLYCOSYLASE"/>
    <property type="match status" value="1"/>
</dbReference>
<dbReference type="AlphaFoldDB" id="D8LFW4"/>
<evidence type="ECO:0000256" key="10">
    <source>
        <dbReference type="SAM" id="MobiDB-lite"/>
    </source>
</evidence>
<dbReference type="FunFam" id="3.40.470.10:FF:000001">
    <property type="entry name" value="Uracil-DNA glycosylase"/>
    <property type="match status" value="1"/>
</dbReference>
<evidence type="ECO:0000313" key="13">
    <source>
        <dbReference type="Proteomes" id="UP000002630"/>
    </source>
</evidence>
<evidence type="ECO:0000256" key="7">
    <source>
        <dbReference type="HAMAP-Rule" id="MF_03166"/>
    </source>
</evidence>
<keyword evidence="6 7" id="KW-0234">DNA repair</keyword>
<evidence type="ECO:0000256" key="1">
    <source>
        <dbReference type="ARBA" id="ARBA00001400"/>
    </source>
</evidence>
<feature type="compositionally biased region" description="Low complexity" evidence="10">
    <location>
        <begin position="1"/>
        <end position="31"/>
    </location>
</feature>
<dbReference type="SMART" id="SM00987">
    <property type="entry name" value="UreE_C"/>
    <property type="match status" value="1"/>
</dbReference>
<dbReference type="EMBL" id="FN649728">
    <property type="protein sequence ID" value="CBN78863.1"/>
    <property type="molecule type" value="Genomic_DNA"/>
</dbReference>
<evidence type="ECO:0000256" key="5">
    <source>
        <dbReference type="ARBA" id="ARBA00022801"/>
    </source>
</evidence>
<keyword evidence="5 7" id="KW-0378">Hydrolase</keyword>
<evidence type="ECO:0000313" key="12">
    <source>
        <dbReference type="EMBL" id="CBN78863.1"/>
    </source>
</evidence>
<evidence type="ECO:0000259" key="11">
    <source>
        <dbReference type="SMART" id="SM00986"/>
    </source>
</evidence>
<comment type="catalytic activity">
    <reaction evidence="1 7 9">
        <text>Hydrolyzes single-stranded DNA or mismatched double-stranded DNA and polynucleotides, releasing free uracil.</text>
        <dbReference type="EC" id="3.2.2.27"/>
    </reaction>
</comment>
<dbReference type="Gene3D" id="3.40.470.10">
    <property type="entry name" value="Uracil-DNA glycosylase-like domain"/>
    <property type="match status" value="1"/>
</dbReference>
<keyword evidence="13" id="KW-1185">Reference proteome</keyword>
<dbReference type="GO" id="GO:0097510">
    <property type="term" value="P:base-excision repair, AP site formation via deaminated base removal"/>
    <property type="evidence" value="ECO:0007669"/>
    <property type="project" value="TreeGrafter"/>
</dbReference>
<dbReference type="Proteomes" id="UP000002630">
    <property type="component" value="Linkage Group LG03"/>
</dbReference>
<dbReference type="GO" id="GO:0004844">
    <property type="term" value="F:uracil DNA N-glycosylase activity"/>
    <property type="evidence" value="ECO:0007669"/>
    <property type="project" value="UniProtKB-UniRule"/>
</dbReference>
<accession>D8LFW4</accession>
<dbReference type="NCBIfam" id="NF003588">
    <property type="entry name" value="PRK05254.1-1"/>
    <property type="match status" value="1"/>
</dbReference>
<dbReference type="EC" id="3.2.2.27" evidence="3 7"/>
<feature type="domain" description="Uracil-DNA glycosylase-like" evidence="11">
    <location>
        <begin position="104"/>
        <end position="267"/>
    </location>
</feature>
<dbReference type="CDD" id="cd10027">
    <property type="entry name" value="UDG-F1-like"/>
    <property type="match status" value="1"/>
</dbReference>
<dbReference type="SUPFAM" id="SSF52141">
    <property type="entry name" value="Uracil-DNA glycosylase-like"/>
    <property type="match status" value="1"/>
</dbReference>
<dbReference type="OrthoDB" id="10031947at2759"/>
<keyword evidence="7" id="KW-0539">Nucleus</keyword>
<evidence type="ECO:0000256" key="6">
    <source>
        <dbReference type="ARBA" id="ARBA00023204"/>
    </source>
</evidence>
<dbReference type="OMA" id="PDNGYLM"/>
<dbReference type="GO" id="GO:0005634">
    <property type="term" value="C:nucleus"/>
    <property type="evidence" value="ECO:0007669"/>
    <property type="project" value="UniProtKB-SubCell"/>
</dbReference>
<evidence type="ECO:0000256" key="4">
    <source>
        <dbReference type="ARBA" id="ARBA00022763"/>
    </source>
</evidence>
<evidence type="ECO:0000256" key="8">
    <source>
        <dbReference type="PROSITE-ProRule" id="PRU10072"/>
    </source>
</evidence>
<dbReference type="InterPro" id="IPR036895">
    <property type="entry name" value="Uracil-DNA_glycosylase-like_sf"/>
</dbReference>
<sequence>MPGTNSSTGANNGSSKRASPDSSSDAAAGTAASGGGLGSGERAVSKRPKISSSEGSPIKEDGWATALSGETTKPYFGRLQAFLDKQYASKVIYPPRDKLFNAFDSCPLSNVKVVILGQDPYHQPGQAHGLAFSVMKGVMQPPSLRNMVKEAVSCCGITPTKSGNLDSWCSQGVLLLNTVLSVERSKANSHKNQGWEKFTDAVVRELNKGDRRLVFLLWGKPSQKKGALIDSSKHRVITCAHPSPLSATRKPDPFIGSECFKKANDALEELGHGGVDWNVL</sequence>
<feature type="region of interest" description="Disordered" evidence="10">
    <location>
        <begin position="1"/>
        <end position="64"/>
    </location>
</feature>
<dbReference type="SMART" id="SM00986">
    <property type="entry name" value="UDG"/>
    <property type="match status" value="1"/>
</dbReference>
<dbReference type="NCBIfam" id="NF003589">
    <property type="entry name" value="PRK05254.1-2"/>
    <property type="match status" value="1"/>
</dbReference>
<evidence type="ECO:0000256" key="2">
    <source>
        <dbReference type="ARBA" id="ARBA00008184"/>
    </source>
</evidence>
<proteinExistence type="inferred from homology"/>
<dbReference type="InterPro" id="IPR002043">
    <property type="entry name" value="UDG_fam1"/>
</dbReference>
<evidence type="ECO:0000256" key="3">
    <source>
        <dbReference type="ARBA" id="ARBA00012030"/>
    </source>
</evidence>
<dbReference type="PROSITE" id="PS00130">
    <property type="entry name" value="U_DNA_GLYCOSYLASE"/>
    <property type="match status" value="1"/>
</dbReference>